<proteinExistence type="predicted"/>
<evidence type="ECO:0000313" key="2">
    <source>
        <dbReference type="Proteomes" id="UP000604273"/>
    </source>
</evidence>
<name>A0A8H4TLR0_9HYPO</name>
<dbReference type="OrthoDB" id="5076294at2759"/>
<organism evidence="1 2">
    <name type="scientific">Fusarium gaditjirri</name>
    <dbReference type="NCBI Taxonomy" id="282569"/>
    <lineage>
        <taxon>Eukaryota</taxon>
        <taxon>Fungi</taxon>
        <taxon>Dikarya</taxon>
        <taxon>Ascomycota</taxon>
        <taxon>Pezizomycotina</taxon>
        <taxon>Sordariomycetes</taxon>
        <taxon>Hypocreomycetidae</taxon>
        <taxon>Hypocreales</taxon>
        <taxon>Nectriaceae</taxon>
        <taxon>Fusarium</taxon>
        <taxon>Fusarium nisikadoi species complex</taxon>
    </lineage>
</organism>
<gene>
    <name evidence="1" type="ORF">FGADI_1020</name>
</gene>
<comment type="caution">
    <text evidence="1">The sequence shown here is derived from an EMBL/GenBank/DDBJ whole genome shotgun (WGS) entry which is preliminary data.</text>
</comment>
<dbReference type="EMBL" id="JABFAI010000024">
    <property type="protein sequence ID" value="KAF4960373.1"/>
    <property type="molecule type" value="Genomic_DNA"/>
</dbReference>
<evidence type="ECO:0000313" key="1">
    <source>
        <dbReference type="EMBL" id="KAF4960373.1"/>
    </source>
</evidence>
<keyword evidence="2" id="KW-1185">Reference proteome</keyword>
<accession>A0A8H4TLR0</accession>
<dbReference type="AlphaFoldDB" id="A0A8H4TLR0"/>
<sequence length="177" mass="20377">MASLVPIKFSEITAKYYGLTGKLSLHAKGTIPWLFLAPFFDQKLWTGELKFAVNAYSDDFSKPRHEKEVEFDHELAIHLPIPDFNNESVLIETAFGISKVDIDKFIKLVAASYENGFIKWTISWDKVPDLAHDLQRVSVITAIEPEVKIKPWPPIPDPKDIQPYLIHRLWMLSDQKE</sequence>
<reference evidence="1" key="1">
    <citation type="journal article" date="2020" name="BMC Genomics">
        <title>Correction to: Identification and distribution of gene clusters required for synthesis of sphingolipid metabolism inhibitors in diverse species of the filamentous fungus Fusarium.</title>
        <authorList>
            <person name="Kim H.S."/>
            <person name="Lohmar J.M."/>
            <person name="Busman M."/>
            <person name="Brown D.W."/>
            <person name="Naumann T.A."/>
            <person name="Divon H.H."/>
            <person name="Lysoe E."/>
            <person name="Uhlig S."/>
            <person name="Proctor R.H."/>
        </authorList>
    </citation>
    <scope>NUCLEOTIDE SEQUENCE</scope>
    <source>
        <strain evidence="1">NRRL 45417</strain>
    </source>
</reference>
<dbReference type="Proteomes" id="UP000604273">
    <property type="component" value="Unassembled WGS sequence"/>
</dbReference>
<reference evidence="1" key="2">
    <citation type="submission" date="2020-05" db="EMBL/GenBank/DDBJ databases">
        <authorList>
            <person name="Kim H.-S."/>
            <person name="Proctor R.H."/>
            <person name="Brown D.W."/>
        </authorList>
    </citation>
    <scope>NUCLEOTIDE SEQUENCE</scope>
    <source>
        <strain evidence="1">NRRL 45417</strain>
    </source>
</reference>
<protein>
    <submittedName>
        <fullName evidence="1">Uncharacterized protein</fullName>
    </submittedName>
</protein>